<comment type="caution">
    <text evidence="1">The sequence shown here is derived from an EMBL/GenBank/DDBJ whole genome shotgun (WGS) entry which is preliminary data.</text>
</comment>
<evidence type="ECO:0000313" key="1">
    <source>
        <dbReference type="EMBL" id="GLB52962.1"/>
    </source>
</evidence>
<sequence>MKLFSFLKKPKQKAETEKTVLPWQNLPPIFLHIKRYIDATGMLSSKGNVLPDQDKRYKDNGLRWVSGGQDSILGFNGGNKNLDNTADKVATYAAEISLTNNLNTRIDLYKILIEDNVLAYIETAMEKMASMEIQVSPHLDRYARWLAFQAPHRGAVKLGIALLGIIGNNYDKKGLITLGKHEEFTLFAAVAIMNMSETPELDLWNMAKYVSGWGKINIVERLAETNNPDIKNWLLREGFKNTIMYEYLAYTCAVAGNLKQALTARKIDTDLFKGAGTILTTLLNDNSPVEDIYSYEDGAEALQLYLNHMTHHNDLSINEFIILHRFKDFLEDTAKDWKDLDAMDWTEDHRANLLIDIHTILSKTNWNAIVKEQLENPSIPFWQIKQAGKLLHISTWDTYLQLLTNKPICDSYWFFIHDYVSDETIDLLIDLAKKKFDLSKIASSVQQTEPKGAIFEELMAFDSVLYTLAKYPGKGVTLLKAGLESPLAKNRYTVTYILSEWGTDNIPSTFNSLLKKVLKNELEENLIKRYEKLLNK</sequence>
<reference evidence="1" key="1">
    <citation type="submission" date="2022-07" db="EMBL/GenBank/DDBJ databases">
        <title>Taxonomy of Novel Oxalotrophic and Methylotrophic Bacteria.</title>
        <authorList>
            <person name="Sahin N."/>
            <person name="Tani A."/>
        </authorList>
    </citation>
    <scope>NUCLEOTIDE SEQUENCE</scope>
    <source>
        <strain evidence="1">AM327</strain>
    </source>
</reference>
<proteinExistence type="predicted"/>
<accession>A0A9W6B7U9</accession>
<keyword evidence="2" id="KW-1185">Reference proteome</keyword>
<evidence type="ECO:0008006" key="3">
    <source>
        <dbReference type="Google" id="ProtNLM"/>
    </source>
</evidence>
<name>A0A9W6B7U9_9FLAO</name>
<evidence type="ECO:0000313" key="2">
    <source>
        <dbReference type="Proteomes" id="UP001143545"/>
    </source>
</evidence>
<organism evidence="1 2">
    <name type="scientific">Neptunitalea chrysea</name>
    <dbReference type="NCBI Taxonomy" id="1647581"/>
    <lineage>
        <taxon>Bacteria</taxon>
        <taxon>Pseudomonadati</taxon>
        <taxon>Bacteroidota</taxon>
        <taxon>Flavobacteriia</taxon>
        <taxon>Flavobacteriales</taxon>
        <taxon>Flavobacteriaceae</taxon>
        <taxon>Neptunitalea</taxon>
    </lineage>
</organism>
<protein>
    <recommendedName>
        <fullName evidence="3">Limonene hydroxylase</fullName>
    </recommendedName>
</protein>
<dbReference type="AlphaFoldDB" id="A0A9W6B7U9"/>
<dbReference type="RefSeq" id="WP_281754566.1">
    <property type="nucleotide sequence ID" value="NZ_BRVP01000013.1"/>
</dbReference>
<dbReference type="Proteomes" id="UP001143545">
    <property type="component" value="Unassembled WGS sequence"/>
</dbReference>
<dbReference type="EMBL" id="BRVP01000013">
    <property type="protein sequence ID" value="GLB52962.1"/>
    <property type="molecule type" value="Genomic_DNA"/>
</dbReference>
<gene>
    <name evidence="1" type="ORF">NBRC110019_20020</name>
</gene>